<dbReference type="OrthoDB" id="3260936at2"/>
<dbReference type="Pfam" id="PF01844">
    <property type="entry name" value="HNH"/>
    <property type="match status" value="1"/>
</dbReference>
<dbReference type="RefSeq" id="WP_092565858.1">
    <property type="nucleotide sequence ID" value="NZ_FNQV01000016.1"/>
</dbReference>
<feature type="domain" description="HNH nuclease" evidence="1">
    <location>
        <begin position="418"/>
        <end position="470"/>
    </location>
</feature>
<proteinExistence type="predicted"/>
<evidence type="ECO:0000313" key="3">
    <source>
        <dbReference type="Proteomes" id="UP000199288"/>
    </source>
</evidence>
<evidence type="ECO:0000259" key="1">
    <source>
        <dbReference type="SMART" id="SM00507"/>
    </source>
</evidence>
<dbReference type="SMART" id="SM00507">
    <property type="entry name" value="HNHc"/>
    <property type="match status" value="1"/>
</dbReference>
<sequence length="539" mass="59082">MSYPPGEMHESLSSVLAQLRPLRASHMSGGSDDERIAVMKLLMDIESELAGLKTDLLAELEKDETTTRATGLATSSWVRHTSNVPQRVARSMVKDAKKTAKYQRFVEAVRAGSMTEFHRRIAVAAMETIEQDPHALAHPEILDICEEALVQMAREHDPDTFRARARELQERIAAETLQTQEEEAARKAQRNHEARFLKVSQSFDGSMTYVNAAFPTASALGALAVLNARAQAKFATTNSEEGTGEATIAQYRADAFLEVIAEDQIGSRSPVLGGDRPRIVITADFRQILAENCQLLGITDDELSEASVADDLFSAVFDSVAPTTPSDSQVGDNHAASAGAGAIFARSESEIRARARAMVDALRTTASRYWHRTTDTGIRLSALDLRLLACDAEIMFVDLDEQGVPRGSTSRSRTVGAKLRRELTVRDRGCVFPGCTVPATGCEAHHIEQWVRGGPTSLGNVVLVCAHHHRQVQHDVGDTEHWRIRMSEAGTPELIPPERVDPLQRPIIHDRYKAYREPITIRDVRAGTPDLPNSGASAA</sequence>
<dbReference type="Proteomes" id="UP000199288">
    <property type="component" value="Unassembled WGS sequence"/>
</dbReference>
<reference evidence="3" key="1">
    <citation type="submission" date="2016-10" db="EMBL/GenBank/DDBJ databases">
        <authorList>
            <person name="Varghese N."/>
            <person name="Submissions S."/>
        </authorList>
    </citation>
    <scope>NUCLEOTIDE SEQUENCE [LARGE SCALE GENOMIC DNA]</scope>
    <source>
        <strain evidence="3">KPR-1</strain>
    </source>
</reference>
<dbReference type="GO" id="GO:0004519">
    <property type="term" value="F:endonuclease activity"/>
    <property type="evidence" value="ECO:0007669"/>
    <property type="project" value="InterPro"/>
</dbReference>
<dbReference type="InterPro" id="IPR002711">
    <property type="entry name" value="HNH"/>
</dbReference>
<dbReference type="Gene3D" id="1.10.30.50">
    <property type="match status" value="1"/>
</dbReference>
<dbReference type="GO" id="GO:0003676">
    <property type="term" value="F:nucleic acid binding"/>
    <property type="evidence" value="ECO:0007669"/>
    <property type="project" value="InterPro"/>
</dbReference>
<organism evidence="2 3">
    <name type="scientific">Bowdeniella nasicola</name>
    <dbReference type="NCBI Taxonomy" id="208480"/>
    <lineage>
        <taxon>Bacteria</taxon>
        <taxon>Bacillati</taxon>
        <taxon>Actinomycetota</taxon>
        <taxon>Actinomycetes</taxon>
        <taxon>Actinomycetales</taxon>
        <taxon>Actinomycetaceae</taxon>
        <taxon>Bowdeniella</taxon>
    </lineage>
</organism>
<dbReference type="GO" id="GO:0008270">
    <property type="term" value="F:zinc ion binding"/>
    <property type="evidence" value="ECO:0007669"/>
    <property type="project" value="InterPro"/>
</dbReference>
<dbReference type="InterPro" id="IPR003615">
    <property type="entry name" value="HNH_nuc"/>
</dbReference>
<evidence type="ECO:0000313" key="2">
    <source>
        <dbReference type="EMBL" id="SEA70710.1"/>
    </source>
</evidence>
<dbReference type="AlphaFoldDB" id="A0A1H4DE35"/>
<keyword evidence="3" id="KW-1185">Reference proteome</keyword>
<dbReference type="CDD" id="cd00085">
    <property type="entry name" value="HNHc"/>
    <property type="match status" value="1"/>
</dbReference>
<accession>A0A1H4DE35</accession>
<name>A0A1H4DE35_9ACTO</name>
<gene>
    <name evidence="2" type="ORF">SAMN02910418_02210</name>
</gene>
<protein>
    <recommendedName>
        <fullName evidence="1">HNH nuclease domain-containing protein</fullName>
    </recommendedName>
</protein>
<dbReference type="EMBL" id="FNQV01000016">
    <property type="protein sequence ID" value="SEA70710.1"/>
    <property type="molecule type" value="Genomic_DNA"/>
</dbReference>